<evidence type="ECO:0000313" key="1">
    <source>
        <dbReference type="EMBL" id="MPN34935.1"/>
    </source>
</evidence>
<gene>
    <name evidence="1" type="ORF">SDC9_182429</name>
</gene>
<accession>A0A645H7F4</accession>
<organism evidence="1">
    <name type="scientific">bioreactor metagenome</name>
    <dbReference type="NCBI Taxonomy" id="1076179"/>
    <lineage>
        <taxon>unclassified sequences</taxon>
        <taxon>metagenomes</taxon>
        <taxon>ecological metagenomes</taxon>
    </lineage>
</organism>
<comment type="caution">
    <text evidence="1">The sequence shown here is derived from an EMBL/GenBank/DDBJ whole genome shotgun (WGS) entry which is preliminary data.</text>
</comment>
<sequence>MVVARIEENDISRRQLIFGPPAPEAPPASHHHPDDVTVMKVIREFLYHPAEPIRFYLKIAVVIDEALFPFGCHDPHTSPRLSYYHALYRLS</sequence>
<protein>
    <submittedName>
        <fullName evidence="1">Uncharacterized protein</fullName>
    </submittedName>
</protein>
<reference evidence="1" key="1">
    <citation type="submission" date="2019-08" db="EMBL/GenBank/DDBJ databases">
        <authorList>
            <person name="Kucharzyk K."/>
            <person name="Murdoch R.W."/>
            <person name="Higgins S."/>
            <person name="Loffler F."/>
        </authorList>
    </citation>
    <scope>NUCLEOTIDE SEQUENCE</scope>
</reference>
<dbReference type="EMBL" id="VSSQ01088232">
    <property type="protein sequence ID" value="MPN34935.1"/>
    <property type="molecule type" value="Genomic_DNA"/>
</dbReference>
<proteinExistence type="predicted"/>
<name>A0A645H7F4_9ZZZZ</name>
<dbReference type="AlphaFoldDB" id="A0A645H7F4"/>